<dbReference type="InterPro" id="IPR021973">
    <property type="entry name" value="SprA-related"/>
</dbReference>
<evidence type="ECO:0000313" key="2">
    <source>
        <dbReference type="EMBL" id="ODS31511.1"/>
    </source>
</evidence>
<dbReference type="AlphaFoldDB" id="A0A1E3X7A7"/>
<comment type="caution">
    <text evidence="2">The sequence shown here is derived from an EMBL/GenBank/DDBJ whole genome shotgun (WGS) entry which is preliminary data.</text>
</comment>
<proteinExistence type="predicted"/>
<sequence>MDSADNNYKENYMSSVFFTTEPTNRGTTFFRSGEHGIRSSTQTLSKSPSHNQEPDKVEISTTAKEKLEQETKEQIQELEKSGNKTEKFTVDLKLTQEEQKEVEKLKKTDREVRSHELAHKAAAGGLARGGASFKYATGPDGKRYAVGGHVNIDTSPVPNDPEATIRKAQAVRSAALAPAEPSPQDRSVAASAVKMEREARMELKEEQKEETDGVTQVGYEENTTDVNSLLQNLIQSYEDPFHSIGSALDIQA</sequence>
<name>A0A1E3X7A7_9BACT</name>
<evidence type="ECO:0000256" key="1">
    <source>
        <dbReference type="SAM" id="MobiDB-lite"/>
    </source>
</evidence>
<evidence type="ECO:0000313" key="3">
    <source>
        <dbReference type="Proteomes" id="UP000094056"/>
    </source>
</evidence>
<reference evidence="2 3" key="1">
    <citation type="submission" date="2016-07" db="EMBL/GenBank/DDBJ databases">
        <title>Draft genome of Scalindua rubra, obtained from a brine-seawater interface in the Red Sea, sheds light on salt adaptation in anammox bacteria.</title>
        <authorList>
            <person name="Speth D.R."/>
            <person name="Lagkouvardos I."/>
            <person name="Wang Y."/>
            <person name="Qian P.-Y."/>
            <person name="Dutilh B.E."/>
            <person name="Jetten M.S."/>
        </authorList>
    </citation>
    <scope>NUCLEOTIDE SEQUENCE [LARGE SCALE GENOMIC DNA]</scope>
    <source>
        <strain evidence="2">BSI-1</strain>
    </source>
</reference>
<feature type="compositionally biased region" description="Polar residues" evidence="1">
    <location>
        <begin position="38"/>
        <end position="51"/>
    </location>
</feature>
<organism evidence="2 3">
    <name type="scientific">Candidatus Scalindua rubra</name>
    <dbReference type="NCBI Taxonomy" id="1872076"/>
    <lineage>
        <taxon>Bacteria</taxon>
        <taxon>Pseudomonadati</taxon>
        <taxon>Planctomycetota</taxon>
        <taxon>Candidatus Brocadiia</taxon>
        <taxon>Candidatus Brocadiales</taxon>
        <taxon>Candidatus Scalinduaceae</taxon>
        <taxon>Candidatus Scalindua</taxon>
    </lineage>
</organism>
<protein>
    <submittedName>
        <fullName evidence="2">SprA-related family protein</fullName>
    </submittedName>
</protein>
<dbReference type="EMBL" id="MAYW01000113">
    <property type="protein sequence ID" value="ODS31511.1"/>
    <property type="molecule type" value="Genomic_DNA"/>
</dbReference>
<dbReference type="Pfam" id="PF12118">
    <property type="entry name" value="SprA-related"/>
    <property type="match status" value="1"/>
</dbReference>
<feature type="region of interest" description="Disordered" evidence="1">
    <location>
        <begin position="22"/>
        <end position="58"/>
    </location>
</feature>
<gene>
    <name evidence="2" type="ORF">SCARUB_03380</name>
</gene>
<dbReference type="Proteomes" id="UP000094056">
    <property type="component" value="Unassembled WGS sequence"/>
</dbReference>
<accession>A0A1E3X7A7</accession>
<feature type="region of interest" description="Disordered" evidence="1">
    <location>
        <begin position="175"/>
        <end position="197"/>
    </location>
</feature>